<dbReference type="Gene3D" id="3.30.1330.60">
    <property type="entry name" value="OmpA-like domain"/>
    <property type="match status" value="1"/>
</dbReference>
<feature type="domain" description="OmpA-like" evidence="3">
    <location>
        <begin position="178"/>
        <end position="295"/>
    </location>
</feature>
<evidence type="ECO:0000313" key="4">
    <source>
        <dbReference type="EMBL" id="MDR7090799.1"/>
    </source>
</evidence>
<evidence type="ECO:0000256" key="2">
    <source>
        <dbReference type="SAM" id="MobiDB-lite"/>
    </source>
</evidence>
<organism evidence="4 5">
    <name type="scientific">Cellvibrio fibrivorans</name>
    <dbReference type="NCBI Taxonomy" id="126350"/>
    <lineage>
        <taxon>Bacteria</taxon>
        <taxon>Pseudomonadati</taxon>
        <taxon>Pseudomonadota</taxon>
        <taxon>Gammaproteobacteria</taxon>
        <taxon>Cellvibrionales</taxon>
        <taxon>Cellvibrionaceae</taxon>
        <taxon>Cellvibrio</taxon>
    </lineage>
</organism>
<gene>
    <name evidence="4" type="ORF">J2X05_002825</name>
</gene>
<dbReference type="InterPro" id="IPR036737">
    <property type="entry name" value="OmpA-like_sf"/>
</dbReference>
<dbReference type="Pfam" id="PF00691">
    <property type="entry name" value="OmpA"/>
    <property type="match status" value="1"/>
</dbReference>
<dbReference type="Pfam" id="PF18393">
    <property type="entry name" value="MotY_N"/>
    <property type="match status" value="1"/>
</dbReference>
<evidence type="ECO:0000256" key="1">
    <source>
        <dbReference type="PROSITE-ProRule" id="PRU00473"/>
    </source>
</evidence>
<accession>A0ABU1V036</accession>
<protein>
    <submittedName>
        <fullName evidence="4">Outer membrane protein OmpA-like peptidoglycan-associated protein</fullName>
    </submittedName>
</protein>
<name>A0ABU1V036_9GAMM</name>
<dbReference type="Proteomes" id="UP001253595">
    <property type="component" value="Unassembled WGS sequence"/>
</dbReference>
<dbReference type="PANTHER" id="PTHR30329:SF17">
    <property type="entry name" value="LIPOPROTEIN YFIB-RELATED"/>
    <property type="match status" value="1"/>
</dbReference>
<dbReference type="Gene3D" id="2.60.40.2540">
    <property type="match status" value="1"/>
</dbReference>
<dbReference type="EMBL" id="JAVDVX010000005">
    <property type="protein sequence ID" value="MDR7090799.1"/>
    <property type="molecule type" value="Genomic_DNA"/>
</dbReference>
<feature type="compositionally biased region" description="Polar residues" evidence="2">
    <location>
        <begin position="332"/>
        <end position="349"/>
    </location>
</feature>
<keyword evidence="5" id="KW-1185">Reference proteome</keyword>
<reference evidence="4 5" key="1">
    <citation type="submission" date="2023-07" db="EMBL/GenBank/DDBJ databases">
        <title>Sorghum-associated microbial communities from plants grown in Nebraska, USA.</title>
        <authorList>
            <person name="Schachtman D."/>
        </authorList>
    </citation>
    <scope>NUCLEOTIDE SEQUENCE [LARGE SCALE GENOMIC DNA]</scope>
    <source>
        <strain evidence="4 5">BE190</strain>
    </source>
</reference>
<keyword evidence="1" id="KW-0472">Membrane</keyword>
<feature type="region of interest" description="Disordered" evidence="2">
    <location>
        <begin position="315"/>
        <end position="349"/>
    </location>
</feature>
<dbReference type="InterPro" id="IPR041544">
    <property type="entry name" value="MotY_N"/>
</dbReference>
<comment type="caution">
    <text evidence="4">The sequence shown here is derived from an EMBL/GenBank/DDBJ whole genome shotgun (WGS) entry which is preliminary data.</text>
</comment>
<dbReference type="PROSITE" id="PS51123">
    <property type="entry name" value="OMPA_2"/>
    <property type="match status" value="1"/>
</dbReference>
<dbReference type="InterPro" id="IPR006665">
    <property type="entry name" value="OmpA-like"/>
</dbReference>
<proteinExistence type="predicted"/>
<sequence>MLLSASPALKPVLIKFPLVLALLGGAQWLQAQVYSASFSDSQWSAHSGPFACSLNHKIPGFGSARFTRNANAAEFLELLHTSQAFPGGAVRIETMPPTWRSDISPLVLGQAQSVGGEPLKITANIAAIKGALEQGTNVVASSTQISSDGTSLRVALAARNFGPASGQYRQCIEGLIPYTFDQLSRTVINYASNADDLNAAAKSQLDKIVRYTKADPRVLGILIDAHSDKLATPEAGEVVTQRQAELVASYLIDKGVDAGTITIRWHGDKFPIANNMNKAGQAKNRRVTVRLENASTRQEMDKKIAAIKLAEQKAAEKTVGQSSASNSSLPSTLEQLEQMVEQQDLTSGR</sequence>
<evidence type="ECO:0000259" key="3">
    <source>
        <dbReference type="PROSITE" id="PS51123"/>
    </source>
</evidence>
<dbReference type="InterPro" id="IPR050330">
    <property type="entry name" value="Bact_OuterMem_StrucFunc"/>
</dbReference>
<dbReference type="PANTHER" id="PTHR30329">
    <property type="entry name" value="STATOR ELEMENT OF FLAGELLAR MOTOR COMPLEX"/>
    <property type="match status" value="1"/>
</dbReference>
<evidence type="ECO:0000313" key="5">
    <source>
        <dbReference type="Proteomes" id="UP001253595"/>
    </source>
</evidence>
<feature type="compositionally biased region" description="Low complexity" evidence="2">
    <location>
        <begin position="322"/>
        <end position="331"/>
    </location>
</feature>
<dbReference type="SUPFAM" id="SSF103088">
    <property type="entry name" value="OmpA-like"/>
    <property type="match status" value="1"/>
</dbReference>
<dbReference type="RefSeq" id="WP_310073414.1">
    <property type="nucleotide sequence ID" value="NZ_JAVDVX010000005.1"/>
</dbReference>
<dbReference type="PRINTS" id="PR01023">
    <property type="entry name" value="NAFLGMOTY"/>
</dbReference>
<dbReference type="CDD" id="cd07185">
    <property type="entry name" value="OmpA_C-like"/>
    <property type="match status" value="1"/>
</dbReference>